<dbReference type="Pfam" id="PF00889">
    <property type="entry name" value="EF_TS"/>
    <property type="match status" value="1"/>
</dbReference>
<accession>A0A644UDI1</accession>
<evidence type="ECO:0000313" key="5">
    <source>
        <dbReference type="EMBL" id="MPL76920.1"/>
    </source>
</evidence>
<dbReference type="InterPro" id="IPR036402">
    <property type="entry name" value="EF-Ts_dimer_sf"/>
</dbReference>
<gene>
    <name evidence="5" type="primary">tsf_10</name>
    <name evidence="5" type="ORF">SDC9_22771</name>
</gene>
<dbReference type="GO" id="GO:0003746">
    <property type="term" value="F:translation elongation factor activity"/>
    <property type="evidence" value="ECO:0007669"/>
    <property type="project" value="UniProtKB-KW"/>
</dbReference>
<dbReference type="FunFam" id="1.10.286.20:FF:000001">
    <property type="entry name" value="Elongation factor Ts"/>
    <property type="match status" value="1"/>
</dbReference>
<dbReference type="FunFam" id="1.10.8.10:FF:000001">
    <property type="entry name" value="Elongation factor Ts"/>
    <property type="match status" value="1"/>
</dbReference>
<protein>
    <submittedName>
        <fullName evidence="5">Elongation factor Ts</fullName>
    </submittedName>
</protein>
<dbReference type="SUPFAM" id="SSF46934">
    <property type="entry name" value="UBA-like"/>
    <property type="match status" value="1"/>
</dbReference>
<dbReference type="AlphaFoldDB" id="A0A644UDI1"/>
<dbReference type="InterPro" id="IPR001816">
    <property type="entry name" value="Transl_elong_EFTs/EF1B"/>
</dbReference>
<comment type="caution">
    <text evidence="5">The sequence shown here is derived from an EMBL/GenBank/DDBJ whole genome shotgun (WGS) entry which is preliminary data.</text>
</comment>
<dbReference type="CDD" id="cd14275">
    <property type="entry name" value="UBA_EF-Ts"/>
    <property type="match status" value="1"/>
</dbReference>
<evidence type="ECO:0000256" key="3">
    <source>
        <dbReference type="ARBA" id="ARBA00022917"/>
    </source>
</evidence>
<evidence type="ECO:0000256" key="2">
    <source>
        <dbReference type="ARBA" id="ARBA00022768"/>
    </source>
</evidence>
<dbReference type="PANTHER" id="PTHR11741">
    <property type="entry name" value="ELONGATION FACTOR TS"/>
    <property type="match status" value="1"/>
</dbReference>
<dbReference type="InterPro" id="IPR009060">
    <property type="entry name" value="UBA-like_sf"/>
</dbReference>
<name>A0A644UDI1_9ZZZZ</name>
<dbReference type="EMBL" id="VSSQ01000101">
    <property type="protein sequence ID" value="MPL76920.1"/>
    <property type="molecule type" value="Genomic_DNA"/>
</dbReference>
<evidence type="ECO:0000256" key="1">
    <source>
        <dbReference type="ARBA" id="ARBA00005532"/>
    </source>
</evidence>
<dbReference type="HAMAP" id="MF_00050">
    <property type="entry name" value="EF_Ts"/>
    <property type="match status" value="1"/>
</dbReference>
<dbReference type="Gene3D" id="1.10.286.20">
    <property type="match status" value="1"/>
</dbReference>
<dbReference type="Gene3D" id="1.10.8.10">
    <property type="entry name" value="DNA helicase RuvA subunit, C-terminal domain"/>
    <property type="match status" value="1"/>
</dbReference>
<dbReference type="SUPFAM" id="SSF54713">
    <property type="entry name" value="Elongation factor Ts (EF-Ts), dimerisation domain"/>
    <property type="match status" value="1"/>
</dbReference>
<keyword evidence="3" id="KW-0648">Protein biosynthesis</keyword>
<sequence>MANITAAAVNELRQKTGVGMMDCKKALVECEGDMEKAIDYLREKGQKIASKRADRDASEGCVLSATNQDKTFGAVIMINCETDFVAKNEDFVKFTHNILETAINAKAKNAGEVNQLVIDGSTVENLIVDQIAKIGEKIEISHYEVLEAPVVYAYIHPGNRLASLLSMNKTGFDEKGHDVAMQIAAMAPLALNKDAVSADIIEKELEVYRVQIREEGKPENMVEKIAEGKLNKFFKENTLLSQDFIKDSKKTVLQYLQEGDKDLTVTAFYRFMLGA</sequence>
<dbReference type="PROSITE" id="PS01126">
    <property type="entry name" value="EF_TS_1"/>
    <property type="match status" value="1"/>
</dbReference>
<dbReference type="Gene3D" id="3.30.479.20">
    <property type="entry name" value="Elongation factor Ts, dimerisation domain"/>
    <property type="match status" value="2"/>
</dbReference>
<dbReference type="InterPro" id="IPR018101">
    <property type="entry name" value="Transl_elong_Ts_CS"/>
</dbReference>
<organism evidence="5">
    <name type="scientific">bioreactor metagenome</name>
    <dbReference type="NCBI Taxonomy" id="1076179"/>
    <lineage>
        <taxon>unclassified sequences</taxon>
        <taxon>metagenomes</taxon>
        <taxon>ecological metagenomes</taxon>
    </lineage>
</organism>
<dbReference type="NCBIfam" id="TIGR00116">
    <property type="entry name" value="tsf"/>
    <property type="match status" value="1"/>
</dbReference>
<dbReference type="InterPro" id="IPR014039">
    <property type="entry name" value="Transl_elong_EFTs/EF1B_dimer"/>
</dbReference>
<dbReference type="PANTHER" id="PTHR11741:SF0">
    <property type="entry name" value="ELONGATION FACTOR TS, MITOCHONDRIAL"/>
    <property type="match status" value="1"/>
</dbReference>
<keyword evidence="2 5" id="KW-0251">Elongation factor</keyword>
<evidence type="ECO:0000259" key="4">
    <source>
        <dbReference type="Pfam" id="PF00889"/>
    </source>
</evidence>
<feature type="domain" description="Translation elongation factor EFTs/EF1B dimerisation" evidence="4">
    <location>
        <begin position="73"/>
        <end position="274"/>
    </location>
</feature>
<dbReference type="GO" id="GO:0005737">
    <property type="term" value="C:cytoplasm"/>
    <property type="evidence" value="ECO:0007669"/>
    <property type="project" value="UniProtKB-ARBA"/>
</dbReference>
<comment type="similarity">
    <text evidence="1">Belongs to the EF-Ts family.</text>
</comment>
<proteinExistence type="inferred from homology"/>
<reference evidence="5" key="1">
    <citation type="submission" date="2019-08" db="EMBL/GenBank/DDBJ databases">
        <authorList>
            <person name="Kucharzyk K."/>
            <person name="Murdoch R.W."/>
            <person name="Higgins S."/>
            <person name="Loffler F."/>
        </authorList>
    </citation>
    <scope>NUCLEOTIDE SEQUENCE</scope>
</reference>